<gene>
    <name evidence="2" type="ORF">AA106555_1790</name>
</gene>
<dbReference type="Proteomes" id="UP001062632">
    <property type="component" value="Unassembled WGS sequence"/>
</dbReference>
<sequence>MENYNDVLNSFDVLLGKSRGDSRAETVIRDFLVSIWNDRPFDVGRLSALDWQNIDHAKRVLNFWIDRGFCLSSDFTFADELCSLCEFADAGRSSASREQWGSMK</sequence>
<comment type="caution">
    <text evidence="2">The sequence shown here is derived from an EMBL/GenBank/DDBJ whole genome shotgun (WGS) entry which is preliminary data.</text>
</comment>
<evidence type="ECO:0000313" key="3">
    <source>
        <dbReference type="Proteomes" id="UP001062632"/>
    </source>
</evidence>
<proteinExistence type="predicted"/>
<reference evidence="2 3" key="1">
    <citation type="submission" date="2013-04" db="EMBL/GenBank/DDBJ databases">
        <title>The genome sequencing project of 58 acetic acid bacteria.</title>
        <authorList>
            <person name="Okamoto-Kainuma A."/>
            <person name="Ishikawa M."/>
            <person name="Umino S."/>
            <person name="Koizumi Y."/>
            <person name="Shiwa Y."/>
            <person name="Yoshikawa H."/>
            <person name="Matsutani M."/>
            <person name="Matsushita K."/>
        </authorList>
    </citation>
    <scope>NUCLEOTIDE SEQUENCE [LARGE SCALE GENOMIC DNA]</scope>
    <source>
        <strain evidence="2 3">NBRC 106555</strain>
    </source>
</reference>
<evidence type="ECO:0000259" key="1">
    <source>
        <dbReference type="Pfam" id="PF24720"/>
    </source>
</evidence>
<keyword evidence="3" id="KW-1185">Reference proteome</keyword>
<feature type="domain" description="DUF7673" evidence="1">
    <location>
        <begin position="10"/>
        <end position="67"/>
    </location>
</feature>
<dbReference type="Pfam" id="PF24720">
    <property type="entry name" value="DUF7673"/>
    <property type="match status" value="1"/>
</dbReference>
<organism evidence="2 3">
    <name type="scientific">Neokomagataea thailandica NBRC 106555</name>
    <dbReference type="NCBI Taxonomy" id="1223520"/>
    <lineage>
        <taxon>Bacteria</taxon>
        <taxon>Pseudomonadati</taxon>
        <taxon>Pseudomonadota</taxon>
        <taxon>Alphaproteobacteria</taxon>
        <taxon>Acetobacterales</taxon>
        <taxon>Acetobacteraceae</taxon>
        <taxon>Neokomagataea</taxon>
    </lineage>
</organism>
<evidence type="ECO:0000313" key="2">
    <source>
        <dbReference type="EMBL" id="GBR54717.1"/>
    </source>
</evidence>
<accession>A0ABQ0QS04</accession>
<name>A0ABQ0QS04_9PROT</name>
<protein>
    <recommendedName>
        <fullName evidence="1">DUF7673 domain-containing protein</fullName>
    </recommendedName>
</protein>
<dbReference type="RefSeq" id="WP_267298819.1">
    <property type="nucleotide sequence ID" value="NZ_BAQC01000064.1"/>
</dbReference>
<dbReference type="EMBL" id="BAQC01000064">
    <property type="protein sequence ID" value="GBR54717.1"/>
    <property type="molecule type" value="Genomic_DNA"/>
</dbReference>
<dbReference type="InterPro" id="IPR056090">
    <property type="entry name" value="DUF7673"/>
</dbReference>